<dbReference type="EMBL" id="JAHMHQ010000011">
    <property type="protein sequence ID" value="KAK1636225.1"/>
    <property type="molecule type" value="Genomic_DNA"/>
</dbReference>
<keyword evidence="1" id="KW-0472">Membrane</keyword>
<sequence length="88" mass="9929">MHERRAYILVGFALQIAVAPSVLVCLHGMCRKNNIDIYDRTSLSYGFSTAPDFEICHLNLSIWTLVVIQPARLFSTPNIRIGPNHLCD</sequence>
<evidence type="ECO:0000313" key="2">
    <source>
        <dbReference type="EMBL" id="KAK1636225.1"/>
    </source>
</evidence>
<protein>
    <submittedName>
        <fullName evidence="2">Uncharacterized protein</fullName>
    </submittedName>
</protein>
<keyword evidence="3" id="KW-1185">Reference proteome</keyword>
<dbReference type="RefSeq" id="XP_060444832.1">
    <property type="nucleotide sequence ID" value="XM_060590504.1"/>
</dbReference>
<accession>A0AAI9ZQY7</accession>
<reference evidence="2" key="1">
    <citation type="submission" date="2021-06" db="EMBL/GenBank/DDBJ databases">
        <title>Comparative genomics, transcriptomics and evolutionary studies reveal genomic signatures of adaptation to plant cell wall in hemibiotrophic fungi.</title>
        <authorList>
            <consortium name="DOE Joint Genome Institute"/>
            <person name="Baroncelli R."/>
            <person name="Diaz J.F."/>
            <person name="Benocci T."/>
            <person name="Peng M."/>
            <person name="Battaglia E."/>
            <person name="Haridas S."/>
            <person name="Andreopoulos W."/>
            <person name="Labutti K."/>
            <person name="Pangilinan J."/>
            <person name="Floch G.L."/>
            <person name="Makela M.R."/>
            <person name="Henrissat B."/>
            <person name="Grigoriev I.V."/>
            <person name="Crouch J.A."/>
            <person name="De Vries R.P."/>
            <person name="Sukno S.A."/>
            <person name="Thon M.R."/>
        </authorList>
    </citation>
    <scope>NUCLEOTIDE SEQUENCE</scope>
    <source>
        <strain evidence="2">CBS 102054</strain>
    </source>
</reference>
<evidence type="ECO:0000313" key="3">
    <source>
        <dbReference type="Proteomes" id="UP001243989"/>
    </source>
</evidence>
<gene>
    <name evidence="2" type="ORF">BDP81DRAFT_429284</name>
</gene>
<feature type="transmembrane region" description="Helical" evidence="1">
    <location>
        <begin position="6"/>
        <end position="26"/>
    </location>
</feature>
<evidence type="ECO:0000256" key="1">
    <source>
        <dbReference type="SAM" id="Phobius"/>
    </source>
</evidence>
<dbReference type="Proteomes" id="UP001243989">
    <property type="component" value="Unassembled WGS sequence"/>
</dbReference>
<comment type="caution">
    <text evidence="2">The sequence shown here is derived from an EMBL/GenBank/DDBJ whole genome shotgun (WGS) entry which is preliminary data.</text>
</comment>
<dbReference type="GeneID" id="85475366"/>
<name>A0AAI9ZQY7_9PEZI</name>
<proteinExistence type="predicted"/>
<organism evidence="2 3">
    <name type="scientific">Colletotrichum phormii</name>
    <dbReference type="NCBI Taxonomy" id="359342"/>
    <lineage>
        <taxon>Eukaryota</taxon>
        <taxon>Fungi</taxon>
        <taxon>Dikarya</taxon>
        <taxon>Ascomycota</taxon>
        <taxon>Pezizomycotina</taxon>
        <taxon>Sordariomycetes</taxon>
        <taxon>Hypocreomycetidae</taxon>
        <taxon>Glomerellales</taxon>
        <taxon>Glomerellaceae</taxon>
        <taxon>Colletotrichum</taxon>
        <taxon>Colletotrichum acutatum species complex</taxon>
    </lineage>
</organism>
<keyword evidence="1" id="KW-0812">Transmembrane</keyword>
<dbReference type="AlphaFoldDB" id="A0AAI9ZQY7"/>
<keyword evidence="1" id="KW-1133">Transmembrane helix</keyword>